<organism evidence="3 4">
    <name type="scientific">Stephanodiscus triporus</name>
    <dbReference type="NCBI Taxonomy" id="2934178"/>
    <lineage>
        <taxon>Eukaryota</taxon>
        <taxon>Sar</taxon>
        <taxon>Stramenopiles</taxon>
        <taxon>Ochrophyta</taxon>
        <taxon>Bacillariophyta</taxon>
        <taxon>Coscinodiscophyceae</taxon>
        <taxon>Thalassiosirophycidae</taxon>
        <taxon>Stephanodiscales</taxon>
        <taxon>Stephanodiscaceae</taxon>
        <taxon>Stephanodiscus</taxon>
    </lineage>
</organism>
<feature type="region of interest" description="Disordered" evidence="1">
    <location>
        <begin position="1"/>
        <end position="37"/>
    </location>
</feature>
<sequence length="588" mass="61781">MTRRTASARAGDRDAARPIDTTTVAAAARPPPSRAGGDIATAVARGGLHPSRRVQHATTGLVLLAISHAVPPYPVGLGLLSVATLAFHRLHWRRVRDEAWDLWYLERFGALLREHERGEWEGGASGARRRRTAPSLPGAFYFLLGTTLSALLFPAVVARTSLLVLSIADPAAGLVGAYFGECLNWNVSWELLVLRGRRALLQWGGKKEDYGRSDARSTTEEVGGATVAGSVACALATVLCTYAYIPPPLSDVGIVHDSKMTSAGGAGIISLSLGSRISVGIITAATEAVAGRRLPVIGMRLADDNLMIPLVVGGLHPSRRVQHATTGLVLLAISHAVPPYPVGLCLLSVATLAFHRLHWRRVRDEAWDLWYLERFGALLREHERGRVGGGCVGCAKTKDRLPAGGVLLPARHDSVCAPLPGGRGPYVAVGAVHRRSRGGTRGGVLRGMPGIGTSVGSCWCCADDELYCSGGGRRKTTGGVMPRSTTEEVGGATVAGSVACALATVLCTYAYIPPPLSDVGIVHDSKMTSAGGAGIISLSLGSRIKRGNYHRGDGSRGGKTLAVVGMRLADDNLMIPLVVGGLIFCWAG</sequence>
<evidence type="ECO:0000256" key="1">
    <source>
        <dbReference type="SAM" id="MobiDB-lite"/>
    </source>
</evidence>
<dbReference type="InterPro" id="IPR037997">
    <property type="entry name" value="Dgk1-like"/>
</dbReference>
<reference evidence="3 4" key="1">
    <citation type="submission" date="2024-10" db="EMBL/GenBank/DDBJ databases">
        <title>Updated reference genomes for cyclostephanoid diatoms.</title>
        <authorList>
            <person name="Roberts W.R."/>
            <person name="Alverson A.J."/>
        </authorList>
    </citation>
    <scope>NUCLEOTIDE SEQUENCE [LARGE SCALE GENOMIC DNA]</scope>
    <source>
        <strain evidence="3 4">AJA276-08</strain>
    </source>
</reference>
<evidence type="ECO:0008006" key="5">
    <source>
        <dbReference type="Google" id="ProtNLM"/>
    </source>
</evidence>
<accession>A0ABD3N0R9</accession>
<feature type="transmembrane region" description="Helical" evidence="2">
    <location>
        <begin position="138"/>
        <end position="157"/>
    </location>
</feature>
<evidence type="ECO:0000313" key="4">
    <source>
        <dbReference type="Proteomes" id="UP001530315"/>
    </source>
</evidence>
<keyword evidence="4" id="KW-1185">Reference proteome</keyword>
<comment type="caution">
    <text evidence="3">The sequence shown here is derived from an EMBL/GenBank/DDBJ whole genome shotgun (WGS) entry which is preliminary data.</text>
</comment>
<evidence type="ECO:0000256" key="2">
    <source>
        <dbReference type="SAM" id="Phobius"/>
    </source>
</evidence>
<dbReference type="AlphaFoldDB" id="A0ABD3N0R9"/>
<keyword evidence="2" id="KW-0812">Transmembrane</keyword>
<proteinExistence type="predicted"/>
<name>A0ABD3N0R9_9STRA</name>
<dbReference type="Proteomes" id="UP001530315">
    <property type="component" value="Unassembled WGS sequence"/>
</dbReference>
<keyword evidence="2" id="KW-1133">Transmembrane helix</keyword>
<dbReference type="PANTHER" id="PTHR31303">
    <property type="entry name" value="CTP-DEPENDENT DIACYLGLYCEROL KINASE 1"/>
    <property type="match status" value="1"/>
</dbReference>
<gene>
    <name evidence="3" type="ORF">ACHAW5_002293</name>
</gene>
<protein>
    <recommendedName>
        <fullName evidence="5">Dolichol kinase</fullName>
    </recommendedName>
</protein>
<evidence type="ECO:0000313" key="3">
    <source>
        <dbReference type="EMBL" id="KAL3769277.1"/>
    </source>
</evidence>
<dbReference type="PANTHER" id="PTHR31303:SF1">
    <property type="entry name" value="CTP-DEPENDENT DIACYLGLYCEROL KINASE 1"/>
    <property type="match status" value="1"/>
</dbReference>
<dbReference type="EMBL" id="JALLAZ020001660">
    <property type="protein sequence ID" value="KAL3769277.1"/>
    <property type="molecule type" value="Genomic_DNA"/>
</dbReference>
<keyword evidence="2" id="KW-0472">Membrane</keyword>